<dbReference type="HOGENOM" id="CLU_018544_14_1_1"/>
<keyword evidence="2" id="KW-1185">Reference proteome</keyword>
<dbReference type="OrthoDB" id="2269034at2759"/>
<gene>
    <name evidence="1" type="ORF">M413DRAFT_32372</name>
</gene>
<accession>A0A0C3BW51</accession>
<evidence type="ECO:0000313" key="1">
    <source>
        <dbReference type="EMBL" id="KIM35611.1"/>
    </source>
</evidence>
<reference evidence="2" key="2">
    <citation type="submission" date="2015-01" db="EMBL/GenBank/DDBJ databases">
        <title>Evolutionary Origins and Diversification of the Mycorrhizal Mutualists.</title>
        <authorList>
            <consortium name="DOE Joint Genome Institute"/>
            <consortium name="Mycorrhizal Genomics Consortium"/>
            <person name="Kohler A."/>
            <person name="Kuo A."/>
            <person name="Nagy L.G."/>
            <person name="Floudas D."/>
            <person name="Copeland A."/>
            <person name="Barry K.W."/>
            <person name="Cichocki N."/>
            <person name="Veneault-Fourrey C."/>
            <person name="LaButti K."/>
            <person name="Lindquist E.A."/>
            <person name="Lipzen A."/>
            <person name="Lundell T."/>
            <person name="Morin E."/>
            <person name="Murat C."/>
            <person name="Riley R."/>
            <person name="Ohm R."/>
            <person name="Sun H."/>
            <person name="Tunlid A."/>
            <person name="Henrissat B."/>
            <person name="Grigoriev I.V."/>
            <person name="Hibbett D.S."/>
            <person name="Martin F."/>
        </authorList>
    </citation>
    <scope>NUCLEOTIDE SEQUENCE [LARGE SCALE GENOMIC DNA]</scope>
    <source>
        <strain evidence="2">h7</strain>
    </source>
</reference>
<protein>
    <submittedName>
        <fullName evidence="1">Uncharacterized protein</fullName>
    </submittedName>
</protein>
<dbReference type="Gene3D" id="3.80.10.10">
    <property type="entry name" value="Ribonuclease Inhibitor"/>
    <property type="match status" value="1"/>
</dbReference>
<dbReference type="AlphaFoldDB" id="A0A0C3BW51"/>
<organism evidence="1 2">
    <name type="scientific">Hebeloma cylindrosporum</name>
    <dbReference type="NCBI Taxonomy" id="76867"/>
    <lineage>
        <taxon>Eukaryota</taxon>
        <taxon>Fungi</taxon>
        <taxon>Dikarya</taxon>
        <taxon>Basidiomycota</taxon>
        <taxon>Agaricomycotina</taxon>
        <taxon>Agaricomycetes</taxon>
        <taxon>Agaricomycetidae</taxon>
        <taxon>Agaricales</taxon>
        <taxon>Agaricineae</taxon>
        <taxon>Hymenogastraceae</taxon>
        <taxon>Hebeloma</taxon>
    </lineage>
</organism>
<proteinExistence type="predicted"/>
<dbReference type="Proteomes" id="UP000053424">
    <property type="component" value="Unassembled WGS sequence"/>
</dbReference>
<sequence length="501" mass="56989">MTHNRSVLQATLVLSPSPSLAYMCKEHMELKLEANRRQTRRLSLRTNTNHGIDSFILKFPPEIASHIFFFSMIKRDYEPDSLSLKKLPTPYILGSVCRGWRHLALSTPRLWSTISFTLSKPPPKAKNLEALLQLIEDWLHRSRSTPLKLWVFKHIGREPPLSEEQCGPIIDALNRHSGRWHTLCLALTNPSLFRLFCGTSPPSNLRRLHLTSPNRGKPPIFKMNSRPSPIHLGIQNMSISNIDVIWENVQSLYLKASHRSLDFNACIELMQRAPSLKFCSLVSTNMTSGISTTHLPQTPQTIVKHTRLRKLELLSCCPVDTLSRFLDSMELPSLEELHYQGDTDILAKSVVSLINRSGIPLKVLKLRLDEEEPAMEDINTLLNAVPYLQTFQLRLQRSGPRTAFIMDDLFIQLSSSPPVLEDGATPGLLLNLRSLKLYSGEGYKFDCIPDIFSWPHRKMLHLLVDGSRPVVLDDDTTRKVTSLVAQGRKIRILRNGKYFSN</sequence>
<dbReference type="EMBL" id="KN831817">
    <property type="protein sequence ID" value="KIM35611.1"/>
    <property type="molecule type" value="Genomic_DNA"/>
</dbReference>
<evidence type="ECO:0000313" key="2">
    <source>
        <dbReference type="Proteomes" id="UP000053424"/>
    </source>
</evidence>
<reference evidence="1 2" key="1">
    <citation type="submission" date="2014-04" db="EMBL/GenBank/DDBJ databases">
        <authorList>
            <consortium name="DOE Joint Genome Institute"/>
            <person name="Kuo A."/>
            <person name="Gay G."/>
            <person name="Dore J."/>
            <person name="Kohler A."/>
            <person name="Nagy L.G."/>
            <person name="Floudas D."/>
            <person name="Copeland A."/>
            <person name="Barry K.W."/>
            <person name="Cichocki N."/>
            <person name="Veneault-Fourrey C."/>
            <person name="LaButti K."/>
            <person name="Lindquist E.A."/>
            <person name="Lipzen A."/>
            <person name="Lundell T."/>
            <person name="Morin E."/>
            <person name="Murat C."/>
            <person name="Sun H."/>
            <person name="Tunlid A."/>
            <person name="Henrissat B."/>
            <person name="Grigoriev I.V."/>
            <person name="Hibbett D.S."/>
            <person name="Martin F."/>
            <person name="Nordberg H.P."/>
            <person name="Cantor M.N."/>
            <person name="Hua S.X."/>
        </authorList>
    </citation>
    <scope>NUCLEOTIDE SEQUENCE [LARGE SCALE GENOMIC DNA]</scope>
    <source>
        <strain evidence="2">h7</strain>
    </source>
</reference>
<name>A0A0C3BW51_HEBCY</name>
<dbReference type="InterPro" id="IPR032675">
    <property type="entry name" value="LRR_dom_sf"/>
</dbReference>